<dbReference type="AlphaFoldDB" id="A0A0F9KQX1"/>
<organism evidence="1">
    <name type="scientific">marine sediment metagenome</name>
    <dbReference type="NCBI Taxonomy" id="412755"/>
    <lineage>
        <taxon>unclassified sequences</taxon>
        <taxon>metagenomes</taxon>
        <taxon>ecological metagenomes</taxon>
    </lineage>
</organism>
<accession>A0A0F9KQX1</accession>
<gene>
    <name evidence="1" type="ORF">LCGC14_1301190</name>
</gene>
<evidence type="ECO:0000313" key="1">
    <source>
        <dbReference type="EMBL" id="KKM84238.1"/>
    </source>
</evidence>
<reference evidence="1" key="1">
    <citation type="journal article" date="2015" name="Nature">
        <title>Complex archaea that bridge the gap between prokaryotes and eukaryotes.</title>
        <authorList>
            <person name="Spang A."/>
            <person name="Saw J.H."/>
            <person name="Jorgensen S.L."/>
            <person name="Zaremba-Niedzwiedzka K."/>
            <person name="Martijn J."/>
            <person name="Lind A.E."/>
            <person name="van Eijk R."/>
            <person name="Schleper C."/>
            <person name="Guy L."/>
            <person name="Ettema T.J."/>
        </authorList>
    </citation>
    <scope>NUCLEOTIDE SEQUENCE</scope>
</reference>
<protein>
    <submittedName>
        <fullName evidence="1">Uncharacterized protein</fullName>
    </submittedName>
</protein>
<dbReference type="EMBL" id="LAZR01007597">
    <property type="protein sequence ID" value="KKM84238.1"/>
    <property type="molecule type" value="Genomic_DNA"/>
</dbReference>
<comment type="caution">
    <text evidence="1">The sequence shown here is derived from an EMBL/GenBank/DDBJ whole genome shotgun (WGS) entry which is preliminary data.</text>
</comment>
<sequence>MIARNERNQIKKRLAKQHQQTLVAKQRSGQVLLNAVLWQLIRGIVKNKVEDYDESLPAVLNIPKEALGQVPANFALQIGDDADNVPIIATFVKPKSNILLADGSPAPSDPTPNN</sequence>
<proteinExistence type="predicted"/>
<name>A0A0F9KQX1_9ZZZZ</name>